<dbReference type="EMBL" id="CP146256">
    <property type="protein sequence ID" value="XAH72920.1"/>
    <property type="molecule type" value="Genomic_DNA"/>
</dbReference>
<feature type="region of interest" description="Disordered" evidence="7">
    <location>
        <begin position="30"/>
        <end position="68"/>
    </location>
</feature>
<proteinExistence type="inferred from homology"/>
<evidence type="ECO:0000313" key="10">
    <source>
        <dbReference type="Proteomes" id="UP001451571"/>
    </source>
</evidence>
<evidence type="ECO:0000256" key="5">
    <source>
        <dbReference type="ARBA" id="ARBA00023139"/>
    </source>
</evidence>
<dbReference type="PROSITE" id="PS51257">
    <property type="entry name" value="PROKAR_LIPOPROTEIN"/>
    <property type="match status" value="1"/>
</dbReference>
<feature type="chain" id="PRO_5047275443" evidence="8">
    <location>
        <begin position="28"/>
        <end position="310"/>
    </location>
</feature>
<keyword evidence="6" id="KW-0449">Lipoprotein</keyword>
<protein>
    <submittedName>
        <fullName evidence="9">MetQ/NlpA family ABC transporter substrate-binding protein</fullName>
    </submittedName>
</protein>
<evidence type="ECO:0000256" key="8">
    <source>
        <dbReference type="SAM" id="SignalP"/>
    </source>
</evidence>
<reference evidence="9 10" key="1">
    <citation type="submission" date="2024-02" db="EMBL/GenBank/DDBJ databases">
        <title>Bacterial strain from lacustrine sediment.</title>
        <authorList>
            <person name="Petit C."/>
            <person name="Fadhlaoui K."/>
        </authorList>
    </citation>
    <scope>NUCLEOTIDE SEQUENCE [LARGE SCALE GENOMIC DNA]</scope>
    <source>
        <strain evidence="9 10">IPX-CK</strain>
    </source>
</reference>
<dbReference type="InterPro" id="IPR004872">
    <property type="entry name" value="Lipoprotein_NlpA"/>
</dbReference>
<dbReference type="RefSeq" id="WP_342756533.1">
    <property type="nucleotide sequence ID" value="NZ_CP146256.1"/>
</dbReference>
<feature type="compositionally biased region" description="Polar residues" evidence="7">
    <location>
        <begin position="30"/>
        <end position="48"/>
    </location>
</feature>
<name>A0ABZ3ETT2_9FIRM</name>
<gene>
    <name evidence="9" type="ORF">V6984_15600</name>
</gene>
<evidence type="ECO:0000256" key="6">
    <source>
        <dbReference type="ARBA" id="ARBA00023288"/>
    </source>
</evidence>
<keyword evidence="10" id="KW-1185">Reference proteome</keyword>
<keyword evidence="3 8" id="KW-0732">Signal</keyword>
<dbReference type="SUPFAM" id="SSF53850">
    <property type="entry name" value="Periplasmic binding protein-like II"/>
    <property type="match status" value="1"/>
</dbReference>
<evidence type="ECO:0000256" key="3">
    <source>
        <dbReference type="ARBA" id="ARBA00022729"/>
    </source>
</evidence>
<feature type="signal peptide" evidence="8">
    <location>
        <begin position="1"/>
        <end position="27"/>
    </location>
</feature>
<evidence type="ECO:0000256" key="4">
    <source>
        <dbReference type="ARBA" id="ARBA00023136"/>
    </source>
</evidence>
<dbReference type="PIRSF" id="PIRSF002854">
    <property type="entry name" value="MetQ"/>
    <property type="match status" value="1"/>
</dbReference>
<dbReference type="Proteomes" id="UP001451571">
    <property type="component" value="Chromosome"/>
</dbReference>
<dbReference type="Pfam" id="PF03180">
    <property type="entry name" value="Lipoprotein_9"/>
    <property type="match status" value="1"/>
</dbReference>
<evidence type="ECO:0000256" key="7">
    <source>
        <dbReference type="SAM" id="MobiDB-lite"/>
    </source>
</evidence>
<accession>A0ABZ3ETT2</accession>
<comment type="subcellular location">
    <subcellularLocation>
        <location evidence="1">Membrane</location>
        <topology evidence="1">Lipid-anchor</topology>
    </subcellularLocation>
</comment>
<comment type="similarity">
    <text evidence="2">Belongs to the NlpA lipoprotein family.</text>
</comment>
<keyword evidence="5" id="KW-0564">Palmitate</keyword>
<evidence type="ECO:0000313" key="9">
    <source>
        <dbReference type="EMBL" id="XAH72920.1"/>
    </source>
</evidence>
<keyword evidence="4" id="KW-0472">Membrane</keyword>
<evidence type="ECO:0000256" key="1">
    <source>
        <dbReference type="ARBA" id="ARBA00004635"/>
    </source>
</evidence>
<dbReference type="PANTHER" id="PTHR30429">
    <property type="entry name" value="D-METHIONINE-BINDING LIPOPROTEIN METQ"/>
    <property type="match status" value="1"/>
</dbReference>
<evidence type="ECO:0000256" key="2">
    <source>
        <dbReference type="ARBA" id="ARBA00008973"/>
    </source>
</evidence>
<organism evidence="9 10">
    <name type="scientific">Kineothrix sedimenti</name>
    <dbReference type="NCBI Taxonomy" id="3123317"/>
    <lineage>
        <taxon>Bacteria</taxon>
        <taxon>Bacillati</taxon>
        <taxon>Bacillota</taxon>
        <taxon>Clostridia</taxon>
        <taxon>Lachnospirales</taxon>
        <taxon>Lachnospiraceae</taxon>
        <taxon>Kineothrix</taxon>
    </lineage>
</organism>
<dbReference type="Gene3D" id="3.40.190.10">
    <property type="entry name" value="Periplasmic binding protein-like II"/>
    <property type="match status" value="2"/>
</dbReference>
<sequence length="310" mass="33616">MKKSTLLPLLTTAILSLGVLTGCGAQADKTAQTEAPVTESTAAESTDQAESTEDTAASETADDAAGTDETVTITGIADLVPHSEIIEYVTPKLAEQGIIVELVATSADATTNEKTAKGEVDFNYFQHYPYLEEWNTTNGFDLVNAGDIHVEPITAYSDKYTSTEEIPDDAVVAIPNDGTNEYRALRILEQNGFIKLDEETATTLSASLTDIEEYIRPLEIVELDSAQIIPTKADYDFFITNTNKALEAKITSTKLFSEGSDSPYANIIAVRAEDKDNPAIIALVKELQSEDTRKFIEEKYEGAVIPATLK</sequence>
<dbReference type="PANTHER" id="PTHR30429:SF0">
    <property type="entry name" value="METHIONINE-BINDING LIPOPROTEIN METQ"/>
    <property type="match status" value="1"/>
</dbReference>